<protein>
    <recommendedName>
        <fullName evidence="5">O-antigen/teichoic acid export membrane protein</fullName>
    </recommendedName>
</protein>
<evidence type="ECO:0008006" key="5">
    <source>
        <dbReference type="Google" id="ProtNLM"/>
    </source>
</evidence>
<feature type="transmembrane region" description="Helical" evidence="2">
    <location>
        <begin position="46"/>
        <end position="66"/>
    </location>
</feature>
<feature type="transmembrane region" description="Helical" evidence="2">
    <location>
        <begin position="200"/>
        <end position="223"/>
    </location>
</feature>
<sequence>MAGDTSTAPRAAAAPAVPAAPAPDVPAAGAPAPGGRRPRRPLLRRAGSAGGAVAAQLAQAGASLLLQVVALRALGAEGLAVLALVYSGLVLLTALSSGLVGDSLTVLDRRSPRVRAGLVVVAVVVALLGSAGAGAAVRVAGVLGDGGAVVVAAATASFLLRDLVRRWLMAALRFGRVLAVDVLTLLATAGWLLLRSADLGLVDLFAALLAGQLAGLLLALALVPRAERRGAAAWRSPDVPAVLRYGVWRAAQQGVRPGTLVLVRLLVVAAVGTVAFGQLEAARVYAAPAMLVLSGGAGFLFASYAARRADGMRVLLASADRGAVVLVLAAGLTGVVAVVGAPLLGPLLTGGSFGLDLVAVVGWCAYAAAAATLTPYASLAAVGGRHVAVLLVRLLELGVSVGAVALVLALDVGAAWVPLALCLGPLGCALVVRRGLLVPLVARGVPLVPPAVAGTAR</sequence>
<keyword evidence="4" id="KW-1185">Reference proteome</keyword>
<dbReference type="EMBL" id="RJKN01000005">
    <property type="protein sequence ID" value="ROP43009.1"/>
    <property type="molecule type" value="Genomic_DNA"/>
</dbReference>
<dbReference type="AlphaFoldDB" id="A0A3N1HKM7"/>
<feature type="region of interest" description="Disordered" evidence="1">
    <location>
        <begin position="1"/>
        <end position="43"/>
    </location>
</feature>
<feature type="transmembrane region" description="Helical" evidence="2">
    <location>
        <begin position="116"/>
        <end position="140"/>
    </location>
</feature>
<evidence type="ECO:0000313" key="4">
    <source>
        <dbReference type="Proteomes" id="UP000276232"/>
    </source>
</evidence>
<feature type="compositionally biased region" description="Low complexity" evidence="1">
    <location>
        <begin position="25"/>
        <end position="35"/>
    </location>
</feature>
<feature type="transmembrane region" description="Helical" evidence="2">
    <location>
        <begin position="415"/>
        <end position="432"/>
    </location>
</feature>
<evidence type="ECO:0000256" key="1">
    <source>
        <dbReference type="SAM" id="MobiDB-lite"/>
    </source>
</evidence>
<feature type="transmembrane region" description="Helical" evidence="2">
    <location>
        <begin position="176"/>
        <end position="194"/>
    </location>
</feature>
<dbReference type="Proteomes" id="UP000276232">
    <property type="component" value="Unassembled WGS sequence"/>
</dbReference>
<keyword evidence="2" id="KW-0812">Transmembrane</keyword>
<gene>
    <name evidence="3" type="ORF">EDC03_2303</name>
</gene>
<organism evidence="3 4">
    <name type="scientific">Pseudokineococcus lusitanus</name>
    <dbReference type="NCBI Taxonomy" id="763993"/>
    <lineage>
        <taxon>Bacteria</taxon>
        <taxon>Bacillati</taxon>
        <taxon>Actinomycetota</taxon>
        <taxon>Actinomycetes</taxon>
        <taxon>Kineosporiales</taxon>
        <taxon>Kineosporiaceae</taxon>
        <taxon>Pseudokineococcus</taxon>
    </lineage>
</organism>
<keyword evidence="2" id="KW-0472">Membrane</keyword>
<proteinExistence type="predicted"/>
<name>A0A3N1HKM7_9ACTN</name>
<feature type="transmembrane region" description="Helical" evidence="2">
    <location>
        <begin position="259"/>
        <end position="279"/>
    </location>
</feature>
<feature type="compositionally biased region" description="Low complexity" evidence="1">
    <location>
        <begin position="8"/>
        <end position="17"/>
    </location>
</feature>
<feature type="transmembrane region" description="Helical" evidence="2">
    <location>
        <begin position="357"/>
        <end position="378"/>
    </location>
</feature>
<feature type="transmembrane region" description="Helical" evidence="2">
    <location>
        <begin position="78"/>
        <end position="104"/>
    </location>
</feature>
<dbReference type="InParanoid" id="A0A3N1HKM7"/>
<feature type="transmembrane region" description="Helical" evidence="2">
    <location>
        <begin position="146"/>
        <end position="164"/>
    </location>
</feature>
<feature type="transmembrane region" description="Helical" evidence="2">
    <location>
        <begin position="390"/>
        <end position="409"/>
    </location>
</feature>
<accession>A0A3N1HKM7</accession>
<dbReference type="OrthoDB" id="3788679at2"/>
<keyword evidence="2" id="KW-1133">Transmembrane helix</keyword>
<comment type="caution">
    <text evidence="3">The sequence shown here is derived from an EMBL/GenBank/DDBJ whole genome shotgun (WGS) entry which is preliminary data.</text>
</comment>
<feature type="transmembrane region" description="Helical" evidence="2">
    <location>
        <begin position="323"/>
        <end position="345"/>
    </location>
</feature>
<dbReference type="RefSeq" id="WP_123380359.1">
    <property type="nucleotide sequence ID" value="NZ_RJKN01000005.1"/>
</dbReference>
<feature type="transmembrane region" description="Helical" evidence="2">
    <location>
        <begin position="285"/>
        <end position="302"/>
    </location>
</feature>
<evidence type="ECO:0000313" key="3">
    <source>
        <dbReference type="EMBL" id="ROP43009.1"/>
    </source>
</evidence>
<evidence type="ECO:0000256" key="2">
    <source>
        <dbReference type="SAM" id="Phobius"/>
    </source>
</evidence>
<reference evidence="3 4" key="1">
    <citation type="journal article" date="2015" name="Stand. Genomic Sci.">
        <title>Genomic Encyclopedia of Bacterial and Archaeal Type Strains, Phase III: the genomes of soil and plant-associated and newly described type strains.</title>
        <authorList>
            <person name="Whitman W.B."/>
            <person name="Woyke T."/>
            <person name="Klenk H.P."/>
            <person name="Zhou Y."/>
            <person name="Lilburn T.G."/>
            <person name="Beck B.J."/>
            <person name="De Vos P."/>
            <person name="Vandamme P."/>
            <person name="Eisen J.A."/>
            <person name="Garrity G."/>
            <person name="Hugenholtz P."/>
            <person name="Kyrpides N.C."/>
        </authorList>
    </citation>
    <scope>NUCLEOTIDE SEQUENCE [LARGE SCALE GENOMIC DNA]</scope>
    <source>
        <strain evidence="3 4">CECT 7306</strain>
    </source>
</reference>